<protein>
    <submittedName>
        <fullName evidence="8">CopA family copper-resistance protein</fullName>
    </submittedName>
</protein>
<dbReference type="CDD" id="cd13896">
    <property type="entry name" value="CuRO_3_CopA"/>
    <property type="match status" value="1"/>
</dbReference>
<dbReference type="GO" id="GO:0042597">
    <property type="term" value="C:periplasmic space"/>
    <property type="evidence" value="ECO:0007669"/>
    <property type="project" value="InterPro"/>
</dbReference>
<accession>A0A059G0W4</accession>
<dbReference type="Gene3D" id="2.60.40.420">
    <property type="entry name" value="Cupredoxins - blue copper proteins"/>
    <property type="match status" value="3"/>
</dbReference>
<dbReference type="PROSITE" id="PS00080">
    <property type="entry name" value="MULTICOPPER_OXIDASE2"/>
    <property type="match status" value="1"/>
</dbReference>
<dbReference type="CDD" id="cd13874">
    <property type="entry name" value="CuRO_2_CopA"/>
    <property type="match status" value="1"/>
</dbReference>
<dbReference type="PROSITE" id="PS00079">
    <property type="entry name" value="MULTICOPPER_OXIDASE1"/>
    <property type="match status" value="1"/>
</dbReference>
<dbReference type="Pfam" id="PF07732">
    <property type="entry name" value="Cu-oxidase_3"/>
    <property type="match status" value="1"/>
</dbReference>
<evidence type="ECO:0000256" key="2">
    <source>
        <dbReference type="ARBA" id="ARBA00023002"/>
    </source>
</evidence>
<dbReference type="PATRIC" id="fig|1280953.3.peg.4028"/>
<feature type="domain" description="Plastocyanin-like" evidence="5">
    <location>
        <begin position="184"/>
        <end position="324"/>
    </location>
</feature>
<dbReference type="RefSeq" id="WP_035542215.1">
    <property type="nucleotide sequence ID" value="NZ_ARYL01000085.1"/>
</dbReference>
<dbReference type="InterPro" id="IPR011707">
    <property type="entry name" value="Cu-oxidase-like_N"/>
</dbReference>
<dbReference type="Pfam" id="PF07731">
    <property type="entry name" value="Cu-oxidase_2"/>
    <property type="match status" value="1"/>
</dbReference>
<dbReference type="InterPro" id="IPR001117">
    <property type="entry name" value="Cu-oxidase_2nd"/>
</dbReference>
<dbReference type="InterPro" id="IPR008972">
    <property type="entry name" value="Cupredoxin"/>
</dbReference>
<sequence length="535" mass="59071">MRLKLAGLLIVTSTLSASAALADVYDLKIDQFERTVEGKTLTGVSINGASPGPLLRLHEGEDVTINVTNTLAVDTSLHWHGIILNAKMDGVPGISFDGIAPGETYTYHFTAKQSGTYWYHGHSALQEQEGVFAPIIIEPAAPEPFQYDREHVVILSDWLNDSPYKALANLKKRSNYYNYNRRTVFDLWRDWRNADGAQKTNVIKERLAWGRMRMDPSDIVDITGYTFLVNGETPQDNWNALFEPGEKIRLRFINAAAMTYFDVKIPGLKMTVVQADGQNIEPISVDEFPIAIAETFDVIVEPEAGKSYTIFAAAKDRSGYARGTISETPGAEAAIPELGPRPELTMTAMGGSHGDHGITNDKPKSAETGMEGMAMGMSADDHAGYGSMSAMETGPIVLSYADLRALTPYTDRRAPDREIELRLTGNMERYVWSIDDVKFGDAGPLELNYGERVRITFKNETMMEHPMHLHGLWMDLVNGEGDMAPRKHTITIRPGETISADVTVDATGSWAFHCHILQHAATGMFRKVTVIGGPQ</sequence>
<feature type="domain" description="Plastocyanin-like" evidence="7">
    <location>
        <begin position="34"/>
        <end position="140"/>
    </location>
</feature>
<keyword evidence="9" id="KW-1185">Reference proteome</keyword>
<dbReference type="InterPro" id="IPR011706">
    <property type="entry name" value="Cu-oxidase_C"/>
</dbReference>
<dbReference type="InterPro" id="IPR006376">
    <property type="entry name" value="Cu-R_CopA"/>
</dbReference>
<dbReference type="InterPro" id="IPR002355">
    <property type="entry name" value="Cu_oxidase_Cu_BS"/>
</dbReference>
<dbReference type="OrthoDB" id="9757546at2"/>
<dbReference type="InterPro" id="IPR034279">
    <property type="entry name" value="CuRO_3_CopA"/>
</dbReference>
<keyword evidence="1" id="KW-0479">Metal-binding</keyword>
<dbReference type="InterPro" id="IPR045087">
    <property type="entry name" value="Cu-oxidase_fam"/>
</dbReference>
<evidence type="ECO:0000259" key="6">
    <source>
        <dbReference type="Pfam" id="PF07731"/>
    </source>
</evidence>
<dbReference type="EMBL" id="ARYL01000085">
    <property type="protein sequence ID" value="KCZ98604.1"/>
    <property type="molecule type" value="Genomic_DNA"/>
</dbReference>
<proteinExistence type="predicted"/>
<evidence type="ECO:0000256" key="3">
    <source>
        <dbReference type="ARBA" id="ARBA00023008"/>
    </source>
</evidence>
<dbReference type="Pfam" id="PF00394">
    <property type="entry name" value="Cu-oxidase"/>
    <property type="match status" value="1"/>
</dbReference>
<feature type="chain" id="PRO_5001578451" evidence="4">
    <location>
        <begin position="23"/>
        <end position="535"/>
    </location>
</feature>
<feature type="signal peptide" evidence="4">
    <location>
        <begin position="1"/>
        <end position="22"/>
    </location>
</feature>
<comment type="caution">
    <text evidence="8">The sequence shown here is derived from an EMBL/GenBank/DDBJ whole genome shotgun (WGS) entry which is preliminary data.</text>
</comment>
<evidence type="ECO:0000313" key="9">
    <source>
        <dbReference type="Proteomes" id="UP000024942"/>
    </source>
</evidence>
<dbReference type="STRING" id="1280953.HOC_20258"/>
<evidence type="ECO:0000256" key="1">
    <source>
        <dbReference type="ARBA" id="ARBA00022723"/>
    </source>
</evidence>
<dbReference type="GO" id="GO:0005507">
    <property type="term" value="F:copper ion binding"/>
    <property type="evidence" value="ECO:0007669"/>
    <property type="project" value="InterPro"/>
</dbReference>
<dbReference type="SUPFAM" id="SSF49503">
    <property type="entry name" value="Cupredoxins"/>
    <property type="match status" value="3"/>
</dbReference>
<evidence type="ECO:0000259" key="7">
    <source>
        <dbReference type="Pfam" id="PF07732"/>
    </source>
</evidence>
<dbReference type="PANTHER" id="PTHR11709">
    <property type="entry name" value="MULTI-COPPER OXIDASE"/>
    <property type="match status" value="1"/>
</dbReference>
<dbReference type="NCBIfam" id="TIGR01480">
    <property type="entry name" value="copper_res_A"/>
    <property type="match status" value="1"/>
</dbReference>
<keyword evidence="4" id="KW-0732">Signal</keyword>
<gene>
    <name evidence="8" type="ORF">HOC_20258</name>
</gene>
<dbReference type="GO" id="GO:0016491">
    <property type="term" value="F:oxidoreductase activity"/>
    <property type="evidence" value="ECO:0007669"/>
    <property type="project" value="UniProtKB-KW"/>
</dbReference>
<feature type="domain" description="Plastocyanin-like" evidence="6">
    <location>
        <begin position="413"/>
        <end position="530"/>
    </location>
</feature>
<evidence type="ECO:0000256" key="4">
    <source>
        <dbReference type="SAM" id="SignalP"/>
    </source>
</evidence>
<dbReference type="eggNOG" id="COG2132">
    <property type="taxonomic scope" value="Bacteria"/>
</dbReference>
<dbReference type="AlphaFoldDB" id="A0A059G0W4"/>
<keyword evidence="3" id="KW-0186">Copper</keyword>
<organism evidence="8 9">
    <name type="scientific">Hyphomonas oceanitis SCH89</name>
    <dbReference type="NCBI Taxonomy" id="1280953"/>
    <lineage>
        <taxon>Bacteria</taxon>
        <taxon>Pseudomonadati</taxon>
        <taxon>Pseudomonadota</taxon>
        <taxon>Alphaproteobacteria</taxon>
        <taxon>Hyphomonadales</taxon>
        <taxon>Hyphomonadaceae</taxon>
        <taxon>Hyphomonas</taxon>
    </lineage>
</organism>
<dbReference type="InterPro" id="IPR033138">
    <property type="entry name" value="Cu_oxidase_CS"/>
</dbReference>
<dbReference type="InterPro" id="IPR034282">
    <property type="entry name" value="CuRO_2_CopA"/>
</dbReference>
<evidence type="ECO:0000313" key="8">
    <source>
        <dbReference type="EMBL" id="KCZ98604.1"/>
    </source>
</evidence>
<name>A0A059G0W4_9PROT</name>
<keyword evidence="2" id="KW-0560">Oxidoreductase</keyword>
<dbReference type="PANTHER" id="PTHR11709:SF394">
    <property type="entry name" value="FI03373P-RELATED"/>
    <property type="match status" value="1"/>
</dbReference>
<reference evidence="8 9" key="1">
    <citation type="journal article" date="2014" name="Antonie Van Leeuwenhoek">
        <title>Hyphomonas beringensis sp. nov. and Hyphomonas chukchiensis sp. nov., isolated from surface seawater of the Bering Sea and Chukchi Sea.</title>
        <authorList>
            <person name="Li C."/>
            <person name="Lai Q."/>
            <person name="Li G."/>
            <person name="Dong C."/>
            <person name="Wang J."/>
            <person name="Liao Y."/>
            <person name="Shao Z."/>
        </authorList>
    </citation>
    <scope>NUCLEOTIDE SEQUENCE [LARGE SCALE GENOMIC DNA]</scope>
    <source>
        <strain evidence="8 9">SCH89</strain>
    </source>
</reference>
<dbReference type="Proteomes" id="UP000024942">
    <property type="component" value="Unassembled WGS sequence"/>
</dbReference>
<evidence type="ECO:0000259" key="5">
    <source>
        <dbReference type="Pfam" id="PF00394"/>
    </source>
</evidence>